<evidence type="ECO:0000313" key="4">
    <source>
        <dbReference type="Proteomes" id="UP000092444"/>
    </source>
</evidence>
<dbReference type="EnsemblMetazoa" id="GMOY008883-RA">
    <property type="protein sequence ID" value="GMOY008883-PA"/>
    <property type="gene ID" value="GMOY008883"/>
</dbReference>
<feature type="compositionally biased region" description="Polar residues" evidence="2">
    <location>
        <begin position="376"/>
        <end position="392"/>
    </location>
</feature>
<evidence type="ECO:0000256" key="1">
    <source>
        <dbReference type="SAM" id="Coils"/>
    </source>
</evidence>
<reference evidence="3" key="1">
    <citation type="submission" date="2020-05" db="UniProtKB">
        <authorList>
            <consortium name="EnsemblMetazoa"/>
        </authorList>
    </citation>
    <scope>IDENTIFICATION</scope>
    <source>
        <strain evidence="3">Yale</strain>
    </source>
</reference>
<dbReference type="EMBL" id="CCAG010020908">
    <property type="status" value="NOT_ANNOTATED_CDS"/>
    <property type="molecule type" value="Genomic_DNA"/>
</dbReference>
<keyword evidence="1" id="KW-0175">Coiled coil</keyword>
<dbReference type="VEuPathDB" id="VectorBase:GMOY008883"/>
<sequence>MNLIYIVYAEATSTSSMQKTECDQHTESTKVKRKPLRWECKSTEHLLKLKPTPERFYKKITAKCPRLQKKCWISLKNKMQACRLHFMKARKWAYESGSIIQAFGGEKTVKDYLNALCPYYDVLNIIFGREESEGCICNDDNKSCNNNSDEDLVAYFEALDKLLTNDNCNNNDSDHKANKCNFCDQSDSMASDKEEGKCKKTEEVIYRKEICHKEEYGISVAESRLFHSESRHMAGMQSCAQISSLRETNQSQEICEIREDSTCSFNETPQNPILDCDKKQKKSVSKKTSASRLAIEKKRLEVEHERLELEKKKFEWQQEKEGCELKLKQTELERLFELKKCELAKEERIEKEKMKLQLEHEARLKQYEMEMKTRQNRNTTSCRSCSNVRNND</sequence>
<proteinExistence type="predicted"/>
<dbReference type="PhylomeDB" id="A0A1B0G6D9"/>
<keyword evidence="4" id="KW-1185">Reference proteome</keyword>
<evidence type="ECO:0000256" key="2">
    <source>
        <dbReference type="SAM" id="MobiDB-lite"/>
    </source>
</evidence>
<dbReference type="Proteomes" id="UP000092444">
    <property type="component" value="Unassembled WGS sequence"/>
</dbReference>
<organism evidence="3 4">
    <name type="scientific">Glossina morsitans morsitans</name>
    <name type="common">Savannah tsetse fly</name>
    <dbReference type="NCBI Taxonomy" id="37546"/>
    <lineage>
        <taxon>Eukaryota</taxon>
        <taxon>Metazoa</taxon>
        <taxon>Ecdysozoa</taxon>
        <taxon>Arthropoda</taxon>
        <taxon>Hexapoda</taxon>
        <taxon>Insecta</taxon>
        <taxon>Pterygota</taxon>
        <taxon>Neoptera</taxon>
        <taxon>Endopterygota</taxon>
        <taxon>Diptera</taxon>
        <taxon>Brachycera</taxon>
        <taxon>Muscomorpha</taxon>
        <taxon>Hippoboscoidea</taxon>
        <taxon>Glossinidae</taxon>
        <taxon>Glossina</taxon>
    </lineage>
</organism>
<protein>
    <submittedName>
        <fullName evidence="3">Uncharacterized protein</fullName>
    </submittedName>
</protein>
<accession>A0A1B0G6D9</accession>
<dbReference type="AlphaFoldDB" id="A0A1B0G6D9"/>
<evidence type="ECO:0000313" key="3">
    <source>
        <dbReference type="EnsemblMetazoa" id="GMOY008883-PA"/>
    </source>
</evidence>
<name>A0A1B0G6D9_GLOMM</name>
<feature type="coiled-coil region" evidence="1">
    <location>
        <begin position="290"/>
        <end position="317"/>
    </location>
</feature>
<feature type="region of interest" description="Disordered" evidence="2">
    <location>
        <begin position="372"/>
        <end position="392"/>
    </location>
</feature>